<sequence>MPIHVALIWVMCTVIILRRPDHEWPVIIGANRDEMNNRPWKAPARHWEDRPDVIAGMDETAGGTWLGINEDGVVAAVLNRYGTLGPADDKRSRGELPLEALDHADAIDAAQALAELDGTAYRPFNMVIADNRDAYWLANRGEGKIEITDIPEGLSMITAHDLNDKANSERTKRNLPRFISAPPPNPEADDWFAWQALLADTGMMEPDPAHHDIRADAMLVRSNIGFETICSSLIGLPAIPTQKNELPRRPVWLFANGQPDSVPFLPVEI</sequence>
<dbReference type="EMBL" id="OBMM01000006">
    <property type="protein sequence ID" value="SOC28106.1"/>
    <property type="molecule type" value="Genomic_DNA"/>
</dbReference>
<dbReference type="PANTHER" id="PTHR17985">
    <property type="entry name" value="SER/THR-RICH PROTEIN T10 IN DGCR REGION"/>
    <property type="match status" value="1"/>
</dbReference>
<organism evidence="1 2">
    <name type="scientific">Thalassospira xiamenensis</name>
    <dbReference type="NCBI Taxonomy" id="220697"/>
    <lineage>
        <taxon>Bacteria</taxon>
        <taxon>Pseudomonadati</taxon>
        <taxon>Pseudomonadota</taxon>
        <taxon>Alphaproteobacteria</taxon>
        <taxon>Rhodospirillales</taxon>
        <taxon>Thalassospiraceae</taxon>
        <taxon>Thalassospira</taxon>
    </lineage>
</organism>
<dbReference type="AlphaFoldDB" id="A0A285TVJ5"/>
<proteinExistence type="predicted"/>
<evidence type="ECO:0000313" key="1">
    <source>
        <dbReference type="EMBL" id="SOC28106.1"/>
    </source>
</evidence>
<reference evidence="1 2" key="1">
    <citation type="submission" date="2017-08" db="EMBL/GenBank/DDBJ databases">
        <authorList>
            <person name="de Groot N.N."/>
        </authorList>
    </citation>
    <scope>NUCLEOTIDE SEQUENCE [LARGE SCALE GENOMIC DNA]</scope>
    <source>
        <strain evidence="1 2">USBA 78</strain>
    </source>
</reference>
<dbReference type="PANTHER" id="PTHR17985:SF8">
    <property type="entry name" value="TRANSPORT AND GOLGI ORGANIZATION PROTEIN 2 HOMOLOG"/>
    <property type="match status" value="1"/>
</dbReference>
<accession>A0A285TVJ5</accession>
<gene>
    <name evidence="1" type="ORF">SAMN05428964_106109</name>
</gene>
<name>A0A285TVJ5_9PROT</name>
<evidence type="ECO:0000313" key="2">
    <source>
        <dbReference type="Proteomes" id="UP000219068"/>
    </source>
</evidence>
<dbReference type="Pfam" id="PF05742">
    <property type="entry name" value="TANGO2"/>
    <property type="match status" value="1"/>
</dbReference>
<dbReference type="Proteomes" id="UP000219068">
    <property type="component" value="Unassembled WGS sequence"/>
</dbReference>
<dbReference type="Gene3D" id="3.60.60.10">
    <property type="entry name" value="Penicillin V Acylase, Chain A"/>
    <property type="match status" value="1"/>
</dbReference>
<protein>
    <submittedName>
        <fullName evidence="1">Uncharacterized conserved protein, contains NRDE domain</fullName>
    </submittedName>
</protein>
<dbReference type="InterPro" id="IPR008551">
    <property type="entry name" value="TANGO2"/>
</dbReference>